<accession>A0ABQ7CRI2</accession>
<evidence type="ECO:0000313" key="2">
    <source>
        <dbReference type="Proteomes" id="UP000266723"/>
    </source>
</evidence>
<dbReference type="Proteomes" id="UP000266723">
    <property type="component" value="Unassembled WGS sequence"/>
</dbReference>
<evidence type="ECO:0000313" key="1">
    <source>
        <dbReference type="EMBL" id="KAF3562676.1"/>
    </source>
</evidence>
<protein>
    <submittedName>
        <fullName evidence="1">Uncharacterized protein</fullName>
    </submittedName>
</protein>
<dbReference type="EMBL" id="QGKV02000759">
    <property type="protein sequence ID" value="KAF3562676.1"/>
    <property type="molecule type" value="Genomic_DNA"/>
</dbReference>
<proteinExistence type="predicted"/>
<keyword evidence="2" id="KW-1185">Reference proteome</keyword>
<name>A0ABQ7CRI2_BRACR</name>
<gene>
    <name evidence="1" type="ORF">DY000_02017697</name>
</gene>
<reference evidence="1 2" key="1">
    <citation type="journal article" date="2020" name="BMC Genomics">
        <title>Intraspecific diversification of the crop wild relative Brassica cretica Lam. using demographic model selection.</title>
        <authorList>
            <person name="Kioukis A."/>
            <person name="Michalopoulou V.A."/>
            <person name="Briers L."/>
            <person name="Pirintsos S."/>
            <person name="Studholme D.J."/>
            <person name="Pavlidis P."/>
            <person name="Sarris P.F."/>
        </authorList>
    </citation>
    <scope>NUCLEOTIDE SEQUENCE [LARGE SCALE GENOMIC DNA]</scope>
    <source>
        <strain evidence="2">cv. PFS-1207/04</strain>
    </source>
</reference>
<sequence length="115" mass="13021">MIEIWGMDPCCWMCISLNKNSGWRWIAMGFDLLDVYHSQGKSMDGMEVKNRHKLGGLELDKTRLLSLFLTGKRLRFSEPGRVGVDGMEMESGPSSDVEMRRPAWLSLNWIGPAAS</sequence>
<comment type="caution">
    <text evidence="1">The sequence shown here is derived from an EMBL/GenBank/DDBJ whole genome shotgun (WGS) entry which is preliminary data.</text>
</comment>
<organism evidence="1 2">
    <name type="scientific">Brassica cretica</name>
    <name type="common">Mustard</name>
    <dbReference type="NCBI Taxonomy" id="69181"/>
    <lineage>
        <taxon>Eukaryota</taxon>
        <taxon>Viridiplantae</taxon>
        <taxon>Streptophyta</taxon>
        <taxon>Embryophyta</taxon>
        <taxon>Tracheophyta</taxon>
        <taxon>Spermatophyta</taxon>
        <taxon>Magnoliopsida</taxon>
        <taxon>eudicotyledons</taxon>
        <taxon>Gunneridae</taxon>
        <taxon>Pentapetalae</taxon>
        <taxon>rosids</taxon>
        <taxon>malvids</taxon>
        <taxon>Brassicales</taxon>
        <taxon>Brassicaceae</taxon>
        <taxon>Brassiceae</taxon>
        <taxon>Brassica</taxon>
    </lineage>
</organism>